<dbReference type="AlphaFoldDB" id="T0YPK0"/>
<reference evidence="6" key="2">
    <citation type="journal article" date="2014" name="ISME J.">
        <title>Microbial stratification in low pH oxic and suboxic macroscopic growths along an acid mine drainage.</title>
        <authorList>
            <person name="Mendez-Garcia C."/>
            <person name="Mesa V."/>
            <person name="Sprenger R.R."/>
            <person name="Richter M."/>
            <person name="Diez M.S."/>
            <person name="Solano J."/>
            <person name="Bargiela R."/>
            <person name="Golyshina O.V."/>
            <person name="Manteca A."/>
            <person name="Ramos J.L."/>
            <person name="Gallego J.R."/>
            <person name="Llorente I."/>
            <person name="Martins Dos Santos V.A."/>
            <person name="Jensen O.N."/>
            <person name="Pelaez A.I."/>
            <person name="Sanchez J."/>
            <person name="Ferrer M."/>
        </authorList>
    </citation>
    <scope>NUCLEOTIDE SEQUENCE</scope>
</reference>
<feature type="non-terminal residue" evidence="6">
    <location>
        <position position="176"/>
    </location>
</feature>
<evidence type="ECO:0000313" key="6">
    <source>
        <dbReference type="EMBL" id="EQD35023.1"/>
    </source>
</evidence>
<evidence type="ECO:0000256" key="2">
    <source>
        <dbReference type="ARBA" id="ARBA00022692"/>
    </source>
</evidence>
<accession>T0YPK0</accession>
<protein>
    <submittedName>
        <fullName evidence="6">Amino acid permease</fullName>
    </submittedName>
</protein>
<reference evidence="6" key="1">
    <citation type="submission" date="2013-08" db="EMBL/GenBank/DDBJ databases">
        <authorList>
            <person name="Mendez C."/>
            <person name="Richter M."/>
            <person name="Ferrer M."/>
            <person name="Sanchez J."/>
        </authorList>
    </citation>
    <scope>NUCLEOTIDE SEQUENCE</scope>
</reference>
<sequence length="176" mass="18616">PTYIFVGTMVALIVVGLIRSLTGAVHHAIGVYPPIPHPAEALTPFLILTAFASGCSSMTGIEAVSNSVRSFRQPQGRNAARTLTLLGAVLVVLFLGVTLLDVIYGVGPRPSGSPTVLAQIAADVFSGPGRFFFYVIQFATMVVLILAANASFNGFPRLCAFLARDDHLPHRFGAYG</sequence>
<dbReference type="EMBL" id="AUZX01013635">
    <property type="protein sequence ID" value="EQD35023.1"/>
    <property type="molecule type" value="Genomic_DNA"/>
</dbReference>
<dbReference type="InterPro" id="IPR002293">
    <property type="entry name" value="AA/rel_permease1"/>
</dbReference>
<gene>
    <name evidence="6" type="ORF">B1A_18481</name>
</gene>
<evidence type="ECO:0000256" key="5">
    <source>
        <dbReference type="SAM" id="Phobius"/>
    </source>
</evidence>
<dbReference type="GO" id="GO:0016020">
    <property type="term" value="C:membrane"/>
    <property type="evidence" value="ECO:0007669"/>
    <property type="project" value="UniProtKB-SubCell"/>
</dbReference>
<feature type="transmembrane region" description="Helical" evidence="5">
    <location>
        <begin position="85"/>
        <end position="107"/>
    </location>
</feature>
<evidence type="ECO:0000256" key="3">
    <source>
        <dbReference type="ARBA" id="ARBA00022989"/>
    </source>
</evidence>
<proteinExistence type="predicted"/>
<dbReference type="Pfam" id="PF13520">
    <property type="entry name" value="AA_permease_2"/>
    <property type="match status" value="1"/>
</dbReference>
<evidence type="ECO:0000256" key="1">
    <source>
        <dbReference type="ARBA" id="ARBA00004141"/>
    </source>
</evidence>
<name>T0YPK0_9ZZZZ</name>
<dbReference type="Gene3D" id="1.20.1740.10">
    <property type="entry name" value="Amino acid/polyamine transporter I"/>
    <property type="match status" value="1"/>
</dbReference>
<feature type="transmembrane region" description="Helical" evidence="5">
    <location>
        <begin position="44"/>
        <end position="64"/>
    </location>
</feature>
<dbReference type="PANTHER" id="PTHR47704">
    <property type="entry name" value="POTASSIUM TRANSPORTER KIMA"/>
    <property type="match status" value="1"/>
</dbReference>
<comment type="caution">
    <text evidence="6">The sequence shown here is derived from an EMBL/GenBank/DDBJ whole genome shotgun (WGS) entry which is preliminary data.</text>
</comment>
<feature type="non-terminal residue" evidence="6">
    <location>
        <position position="1"/>
    </location>
</feature>
<evidence type="ECO:0000256" key="4">
    <source>
        <dbReference type="ARBA" id="ARBA00023136"/>
    </source>
</evidence>
<comment type="subcellular location">
    <subcellularLocation>
        <location evidence="1">Membrane</location>
        <topology evidence="1">Multi-pass membrane protein</topology>
    </subcellularLocation>
</comment>
<dbReference type="InterPro" id="IPR053153">
    <property type="entry name" value="APC_K+_Transporter"/>
</dbReference>
<organism evidence="6">
    <name type="scientific">mine drainage metagenome</name>
    <dbReference type="NCBI Taxonomy" id="410659"/>
    <lineage>
        <taxon>unclassified sequences</taxon>
        <taxon>metagenomes</taxon>
        <taxon>ecological metagenomes</taxon>
    </lineage>
</organism>
<keyword evidence="3 5" id="KW-1133">Transmembrane helix</keyword>
<dbReference type="PANTHER" id="PTHR47704:SF1">
    <property type="entry name" value="POTASSIUM TRANSPORTER KIMA"/>
    <property type="match status" value="1"/>
</dbReference>
<dbReference type="GO" id="GO:0022857">
    <property type="term" value="F:transmembrane transporter activity"/>
    <property type="evidence" value="ECO:0007669"/>
    <property type="project" value="InterPro"/>
</dbReference>
<keyword evidence="4 5" id="KW-0472">Membrane</keyword>
<keyword evidence="2 5" id="KW-0812">Transmembrane</keyword>
<feature type="transmembrane region" description="Helical" evidence="5">
    <location>
        <begin position="131"/>
        <end position="152"/>
    </location>
</feature>